<protein>
    <submittedName>
        <fullName evidence="2">Uncharacterized protein</fullName>
    </submittedName>
</protein>
<evidence type="ECO:0000256" key="1">
    <source>
        <dbReference type="SAM" id="MobiDB-lite"/>
    </source>
</evidence>
<dbReference type="AlphaFoldDB" id="A0A146LFZ3"/>
<gene>
    <name evidence="2" type="ORF">g.93833</name>
</gene>
<dbReference type="EMBL" id="GDHC01011558">
    <property type="protein sequence ID" value="JAQ07071.1"/>
    <property type="molecule type" value="Transcribed_RNA"/>
</dbReference>
<accession>A0A146LFZ3</accession>
<name>A0A146LFZ3_LYGHE</name>
<feature type="non-terminal residue" evidence="2">
    <location>
        <position position="149"/>
    </location>
</feature>
<feature type="compositionally biased region" description="Low complexity" evidence="1">
    <location>
        <begin position="100"/>
        <end position="123"/>
    </location>
</feature>
<sequence>MSNIPVNMMSSNTLPSYATSASLPFSATTNITGAGFYQHSAQTLGQPLSTYYDESQHADHQHHRYTLNNPSKYQILYPKDTVAPSVQFSHFPSTVSRYPNSTVNTTSTHGTNHSSSNLSGNGNDKFSTSSHHSLFTYRDPVAVQQQQQQ</sequence>
<organism evidence="2">
    <name type="scientific">Lygus hesperus</name>
    <name type="common">Western plant bug</name>
    <dbReference type="NCBI Taxonomy" id="30085"/>
    <lineage>
        <taxon>Eukaryota</taxon>
        <taxon>Metazoa</taxon>
        <taxon>Ecdysozoa</taxon>
        <taxon>Arthropoda</taxon>
        <taxon>Hexapoda</taxon>
        <taxon>Insecta</taxon>
        <taxon>Pterygota</taxon>
        <taxon>Neoptera</taxon>
        <taxon>Paraneoptera</taxon>
        <taxon>Hemiptera</taxon>
        <taxon>Heteroptera</taxon>
        <taxon>Panheteroptera</taxon>
        <taxon>Cimicomorpha</taxon>
        <taxon>Miridae</taxon>
        <taxon>Mirini</taxon>
        <taxon>Lygus</taxon>
    </lineage>
</organism>
<proteinExistence type="predicted"/>
<reference evidence="2" key="1">
    <citation type="journal article" date="2016" name="Gigascience">
        <title>De novo construction of an expanded transcriptome assembly for the western tarnished plant bug, Lygus hesperus.</title>
        <authorList>
            <person name="Tassone E.E."/>
            <person name="Geib S.M."/>
            <person name="Hall B."/>
            <person name="Fabrick J.A."/>
            <person name="Brent C.S."/>
            <person name="Hull J.J."/>
        </authorList>
    </citation>
    <scope>NUCLEOTIDE SEQUENCE</scope>
</reference>
<evidence type="ECO:0000313" key="2">
    <source>
        <dbReference type="EMBL" id="JAQ07071.1"/>
    </source>
</evidence>
<feature type="region of interest" description="Disordered" evidence="1">
    <location>
        <begin position="93"/>
        <end position="131"/>
    </location>
</feature>